<keyword evidence="2" id="KW-1185">Reference proteome</keyword>
<protein>
    <recommendedName>
        <fullName evidence="3">Hsp20/alpha crystallin family protein</fullName>
    </recommendedName>
</protein>
<dbReference type="Gene3D" id="2.60.40.790">
    <property type="match status" value="1"/>
</dbReference>
<dbReference type="AlphaFoldDB" id="A0A3G3JYD4"/>
<gene>
    <name evidence="1" type="ORF">EAV92_10015</name>
</gene>
<accession>A0A3G3JYD4</accession>
<evidence type="ECO:0000313" key="2">
    <source>
        <dbReference type="Proteomes" id="UP000269097"/>
    </source>
</evidence>
<dbReference type="KEGG" id="coh:EAV92_10015"/>
<dbReference type="InterPro" id="IPR008978">
    <property type="entry name" value="HSP20-like_chaperone"/>
</dbReference>
<dbReference type="CDD" id="cd00298">
    <property type="entry name" value="ACD_sHsps_p23-like"/>
    <property type="match status" value="1"/>
</dbReference>
<sequence>MNRPRNQGMDWTEFQKSLFKKLPFMDEIPNAKGIEDFVKKAIDSFMPKALPIREGLKKVLPGPLDCEVFETHRSVFVRCKLPRGVSRRDVRFHANRRKLKIGLGERSEEIRLPSDVQPSRASASVRDGIVEIRLPKSGGAEPFREIFVRDGGK</sequence>
<dbReference type="Proteomes" id="UP000269097">
    <property type="component" value="Chromosome"/>
</dbReference>
<name>A0A3G3JYD4_9BACL</name>
<dbReference type="EMBL" id="CP033433">
    <property type="protein sequence ID" value="AYQ72867.1"/>
    <property type="molecule type" value="Genomic_DNA"/>
</dbReference>
<dbReference type="SUPFAM" id="SSF49764">
    <property type="entry name" value="HSP20-like chaperones"/>
    <property type="match status" value="1"/>
</dbReference>
<proteinExistence type="predicted"/>
<dbReference type="RefSeq" id="WP_123040949.1">
    <property type="nucleotide sequence ID" value="NZ_CP033433.1"/>
</dbReference>
<organism evidence="1 2">
    <name type="scientific">Cohnella candidum</name>
    <dbReference type="NCBI Taxonomy" id="2674991"/>
    <lineage>
        <taxon>Bacteria</taxon>
        <taxon>Bacillati</taxon>
        <taxon>Bacillota</taxon>
        <taxon>Bacilli</taxon>
        <taxon>Bacillales</taxon>
        <taxon>Paenibacillaceae</taxon>
        <taxon>Cohnella</taxon>
    </lineage>
</organism>
<evidence type="ECO:0008006" key="3">
    <source>
        <dbReference type="Google" id="ProtNLM"/>
    </source>
</evidence>
<evidence type="ECO:0000313" key="1">
    <source>
        <dbReference type="EMBL" id="AYQ72867.1"/>
    </source>
</evidence>
<reference evidence="1 2" key="1">
    <citation type="submission" date="2018-10" db="EMBL/GenBank/DDBJ databases">
        <title>Genome Sequence of Cohnella sp.</title>
        <authorList>
            <person name="Srinivasan S."/>
            <person name="Kim M.K."/>
        </authorList>
    </citation>
    <scope>NUCLEOTIDE SEQUENCE [LARGE SCALE GENOMIC DNA]</scope>
    <source>
        <strain evidence="1 2">18JY8-7</strain>
    </source>
</reference>